<dbReference type="PANTHER" id="PTHR34975">
    <property type="entry name" value="SPORE GERMINATION PROTEIN A2"/>
    <property type="match status" value="1"/>
</dbReference>
<dbReference type="Proteomes" id="UP000246635">
    <property type="component" value="Unassembled WGS sequence"/>
</dbReference>
<proteinExistence type="inferred from homology"/>
<comment type="subcellular location">
    <subcellularLocation>
        <location evidence="1">Membrane</location>
        <topology evidence="1">Multi-pass membrane protein</topology>
    </subcellularLocation>
</comment>
<keyword evidence="7 8" id="KW-0472">Membrane</keyword>
<dbReference type="InterPro" id="IPR004761">
    <property type="entry name" value="Spore_GerAB"/>
</dbReference>
<evidence type="ECO:0000256" key="2">
    <source>
        <dbReference type="ARBA" id="ARBA00007998"/>
    </source>
</evidence>
<feature type="transmembrane region" description="Helical" evidence="8">
    <location>
        <begin position="301"/>
        <end position="318"/>
    </location>
</feature>
<feature type="transmembrane region" description="Helical" evidence="8">
    <location>
        <begin position="113"/>
        <end position="133"/>
    </location>
</feature>
<sequence>MQDKDTILPIQLSFMLYPTVMATGFLVLPALGSLYAPYDFWMSSILTMIPGAITIVLATSLHARFPGLTIIESGQRIVGKVFGKLVGLLYFFYFLHFTGVISREYAEFVKSSFLFDTPMLFVSCSLLVLAACAVRGGVNVLSKSAVIFAILSSLPLLFLLLLIPDLNWTYMLPMLSQGVVPVLKAAAVPQGWVSELFLMTFFLPYVKDQKKAKQSSYAALGVIGISMMLINLVVLMLLGPDTSNKMYPVLVAFRYMSVGGFFENLEALLLAMWVLGNLVKQSVCLYATVITFSQCFGVSDFRSFAFPIAILAAVFGLWDLPNIAALHTLIQKVSVFETPLFTIVIPLLLLLIAWMTGRRGTNQGGVNG</sequence>
<evidence type="ECO:0000256" key="4">
    <source>
        <dbReference type="ARBA" id="ARBA00022544"/>
    </source>
</evidence>
<feature type="transmembrane region" description="Helical" evidence="8">
    <location>
        <begin position="81"/>
        <end position="101"/>
    </location>
</feature>
<feature type="transmembrane region" description="Helical" evidence="8">
    <location>
        <begin position="145"/>
        <end position="163"/>
    </location>
</feature>
<evidence type="ECO:0000256" key="7">
    <source>
        <dbReference type="ARBA" id="ARBA00023136"/>
    </source>
</evidence>
<evidence type="ECO:0000256" key="1">
    <source>
        <dbReference type="ARBA" id="ARBA00004141"/>
    </source>
</evidence>
<gene>
    <name evidence="9" type="ORF">DFQ01_10226</name>
</gene>
<keyword evidence="10" id="KW-1185">Reference proteome</keyword>
<reference evidence="9 10" key="1">
    <citation type="submission" date="2018-05" db="EMBL/GenBank/DDBJ databases">
        <title>Genomic Encyclopedia of Type Strains, Phase III (KMG-III): the genomes of soil and plant-associated and newly described type strains.</title>
        <authorList>
            <person name="Whitman W."/>
        </authorList>
    </citation>
    <scope>NUCLEOTIDE SEQUENCE [LARGE SCALE GENOMIC DNA]</scope>
    <source>
        <strain evidence="9 10">CECT 5696</strain>
    </source>
</reference>
<feature type="transmembrane region" description="Helical" evidence="8">
    <location>
        <begin position="12"/>
        <end position="34"/>
    </location>
</feature>
<dbReference type="NCBIfam" id="TIGR00912">
    <property type="entry name" value="2A0309"/>
    <property type="match status" value="1"/>
</dbReference>
<dbReference type="GO" id="GO:0009847">
    <property type="term" value="P:spore germination"/>
    <property type="evidence" value="ECO:0007669"/>
    <property type="project" value="InterPro"/>
</dbReference>
<dbReference type="OrthoDB" id="2078716at2"/>
<keyword evidence="3" id="KW-0813">Transport</keyword>
<name>A0A2V2YXR2_9BACL</name>
<keyword evidence="5 8" id="KW-0812">Transmembrane</keyword>
<dbReference type="Pfam" id="PF03845">
    <property type="entry name" value="Spore_permease"/>
    <property type="match status" value="1"/>
</dbReference>
<organism evidence="9 10">
    <name type="scientific">Paenibacillus cellulosilyticus</name>
    <dbReference type="NCBI Taxonomy" id="375489"/>
    <lineage>
        <taxon>Bacteria</taxon>
        <taxon>Bacillati</taxon>
        <taxon>Bacillota</taxon>
        <taxon>Bacilli</taxon>
        <taxon>Bacillales</taxon>
        <taxon>Paenibacillaceae</taxon>
        <taxon>Paenibacillus</taxon>
    </lineage>
</organism>
<dbReference type="EMBL" id="QGTQ01000002">
    <property type="protein sequence ID" value="PWW07134.1"/>
    <property type="molecule type" value="Genomic_DNA"/>
</dbReference>
<feature type="transmembrane region" description="Helical" evidence="8">
    <location>
        <begin position="183"/>
        <end position="205"/>
    </location>
</feature>
<evidence type="ECO:0000256" key="3">
    <source>
        <dbReference type="ARBA" id="ARBA00022448"/>
    </source>
</evidence>
<evidence type="ECO:0000256" key="8">
    <source>
        <dbReference type="SAM" id="Phobius"/>
    </source>
</evidence>
<keyword evidence="6 8" id="KW-1133">Transmembrane helix</keyword>
<comment type="caution">
    <text evidence="9">The sequence shown here is derived from an EMBL/GenBank/DDBJ whole genome shotgun (WGS) entry which is preliminary data.</text>
</comment>
<protein>
    <submittedName>
        <fullName evidence="9">Spore germination protein KB</fullName>
    </submittedName>
</protein>
<dbReference type="GO" id="GO:0016020">
    <property type="term" value="C:membrane"/>
    <property type="evidence" value="ECO:0007669"/>
    <property type="project" value="UniProtKB-SubCell"/>
</dbReference>
<comment type="similarity">
    <text evidence="2">Belongs to the amino acid-polyamine-organocation (APC) superfamily. Spore germination protein (SGP) (TC 2.A.3.9) family.</text>
</comment>
<accession>A0A2V2YXR2</accession>
<feature type="transmembrane region" description="Helical" evidence="8">
    <location>
        <begin position="338"/>
        <end position="357"/>
    </location>
</feature>
<dbReference type="RefSeq" id="WP_110042413.1">
    <property type="nucleotide sequence ID" value="NZ_CP054612.1"/>
</dbReference>
<evidence type="ECO:0000313" key="10">
    <source>
        <dbReference type="Proteomes" id="UP000246635"/>
    </source>
</evidence>
<evidence type="ECO:0000256" key="6">
    <source>
        <dbReference type="ARBA" id="ARBA00022989"/>
    </source>
</evidence>
<evidence type="ECO:0000256" key="5">
    <source>
        <dbReference type="ARBA" id="ARBA00022692"/>
    </source>
</evidence>
<feature type="transmembrane region" description="Helical" evidence="8">
    <location>
        <begin position="40"/>
        <end position="61"/>
    </location>
</feature>
<evidence type="ECO:0000313" key="9">
    <source>
        <dbReference type="EMBL" id="PWW07134.1"/>
    </source>
</evidence>
<dbReference type="PANTHER" id="PTHR34975:SF2">
    <property type="entry name" value="SPORE GERMINATION PROTEIN A2"/>
    <property type="match status" value="1"/>
</dbReference>
<feature type="transmembrane region" description="Helical" evidence="8">
    <location>
        <begin position="217"/>
        <end position="238"/>
    </location>
</feature>
<dbReference type="AlphaFoldDB" id="A0A2V2YXR2"/>
<keyword evidence="4" id="KW-0309">Germination</keyword>